<dbReference type="PRINTS" id="PR00368">
    <property type="entry name" value="FADPNR"/>
</dbReference>
<evidence type="ECO:0000259" key="1">
    <source>
        <dbReference type="Pfam" id="PF07992"/>
    </source>
</evidence>
<dbReference type="GO" id="GO:0003955">
    <property type="term" value="F:NAD(P)H dehydrogenase (quinone) activity"/>
    <property type="evidence" value="ECO:0007669"/>
    <property type="project" value="TreeGrafter"/>
</dbReference>
<dbReference type="PANTHER" id="PTHR43014">
    <property type="entry name" value="MERCURIC REDUCTASE"/>
    <property type="match status" value="1"/>
</dbReference>
<dbReference type="PANTHER" id="PTHR43014:SF2">
    <property type="entry name" value="MERCURIC REDUCTASE"/>
    <property type="match status" value="1"/>
</dbReference>
<reference evidence="2" key="1">
    <citation type="submission" date="2018-06" db="EMBL/GenBank/DDBJ databases">
        <authorList>
            <person name="Zhirakovskaya E."/>
        </authorList>
    </citation>
    <scope>NUCLEOTIDE SEQUENCE</scope>
</reference>
<dbReference type="EMBL" id="UOEU01000019">
    <property type="protein sequence ID" value="VAW29990.1"/>
    <property type="molecule type" value="Genomic_DNA"/>
</dbReference>
<organism evidence="2">
    <name type="scientific">hydrothermal vent metagenome</name>
    <dbReference type="NCBI Taxonomy" id="652676"/>
    <lineage>
        <taxon>unclassified sequences</taxon>
        <taxon>metagenomes</taxon>
        <taxon>ecological metagenomes</taxon>
    </lineage>
</organism>
<dbReference type="InterPro" id="IPR036188">
    <property type="entry name" value="FAD/NAD-bd_sf"/>
</dbReference>
<protein>
    <submittedName>
        <fullName evidence="2">PF00070 family, FAD-dependent NAD(P)-disulphide oxidoreductase</fullName>
    </submittedName>
</protein>
<sequence length="202" mass="21881">MKKYDVIWIGTGQATGTVVPRLVGAGKTVALVEGGRFGGSCVNYGCTPTKTIVASARAAHMARRGSDFGVITGDVRVDFAKVMERQNKMRHEVSKGMEGWLRGMDNVTVYDGYGQFSEPHSVQIGDDLIEGETIVINAGGRARVFPIPGIDDVDWMDNKRLLDLEELPPHLIIVGGSYIGLEFAQAFRRLGSEVTVIEGAPQ</sequence>
<dbReference type="InterPro" id="IPR023753">
    <property type="entry name" value="FAD/NAD-binding_dom"/>
</dbReference>
<dbReference type="PRINTS" id="PR00411">
    <property type="entry name" value="PNDRDTASEI"/>
</dbReference>
<dbReference type="SUPFAM" id="SSF51905">
    <property type="entry name" value="FAD/NAD(P)-binding domain"/>
    <property type="match status" value="1"/>
</dbReference>
<feature type="domain" description="FAD/NAD(P)-binding" evidence="1">
    <location>
        <begin position="4"/>
        <end position="201"/>
    </location>
</feature>
<name>A0A3B0ULK9_9ZZZZ</name>
<proteinExistence type="predicted"/>
<gene>
    <name evidence="2" type="ORF">MNBD_CHLOROFLEXI01-3908</name>
</gene>
<feature type="non-terminal residue" evidence="2">
    <location>
        <position position="202"/>
    </location>
</feature>
<dbReference type="Gene3D" id="3.50.50.60">
    <property type="entry name" value="FAD/NAD(P)-binding domain"/>
    <property type="match status" value="2"/>
</dbReference>
<dbReference type="Pfam" id="PF07992">
    <property type="entry name" value="Pyr_redox_2"/>
    <property type="match status" value="1"/>
</dbReference>
<evidence type="ECO:0000313" key="2">
    <source>
        <dbReference type="EMBL" id="VAW29990.1"/>
    </source>
</evidence>
<dbReference type="GO" id="GO:0050660">
    <property type="term" value="F:flavin adenine dinucleotide binding"/>
    <property type="evidence" value="ECO:0007669"/>
    <property type="project" value="TreeGrafter"/>
</dbReference>
<accession>A0A3B0ULK9</accession>
<dbReference type="AlphaFoldDB" id="A0A3B0ULK9"/>